<keyword evidence="9" id="KW-1185">Reference proteome</keyword>
<evidence type="ECO:0000256" key="2">
    <source>
        <dbReference type="ARBA" id="ARBA00022884"/>
    </source>
</evidence>
<dbReference type="Pfam" id="PF01849">
    <property type="entry name" value="NAC"/>
    <property type="match status" value="1"/>
</dbReference>
<proteinExistence type="inferred from homology"/>
<dbReference type="InterPro" id="IPR038187">
    <property type="entry name" value="NAC_A/B_dom_sf"/>
</dbReference>
<dbReference type="Gene3D" id="1.10.8.10">
    <property type="entry name" value="DNA helicase RuvA subunit, C-terminal domain"/>
    <property type="match status" value="1"/>
</dbReference>
<comment type="function">
    <text evidence="4">Contacts the emerging nascent chain on the ribosome.</text>
</comment>
<dbReference type="SUPFAM" id="SSF46934">
    <property type="entry name" value="UBA-like"/>
    <property type="match status" value="1"/>
</dbReference>
<dbReference type="InterPro" id="IPR002715">
    <property type="entry name" value="Nas_poly-pep-assoc_cplx_dom"/>
</dbReference>
<name>A0ABD5P6P1_9EURY</name>
<reference evidence="8 9" key="1">
    <citation type="journal article" date="2019" name="Int. J. Syst. Evol. Microbiol.">
        <title>The Global Catalogue of Microorganisms (GCM) 10K type strain sequencing project: providing services to taxonomists for standard genome sequencing and annotation.</title>
        <authorList>
            <consortium name="The Broad Institute Genomics Platform"/>
            <consortium name="The Broad Institute Genome Sequencing Center for Infectious Disease"/>
            <person name="Wu L."/>
            <person name="Ma J."/>
        </authorList>
    </citation>
    <scope>NUCLEOTIDE SEQUENCE [LARGE SCALE GENOMIC DNA]</scope>
    <source>
        <strain evidence="8 9">CGMCC 1.12553</strain>
    </source>
</reference>
<dbReference type="Gene3D" id="2.20.70.30">
    <property type="entry name" value="Nascent polypeptide-associated complex domain"/>
    <property type="match status" value="1"/>
</dbReference>
<evidence type="ECO:0000313" key="8">
    <source>
        <dbReference type="EMBL" id="MFC4356410.1"/>
    </source>
</evidence>
<dbReference type="Proteomes" id="UP001595921">
    <property type="component" value="Unassembled WGS sequence"/>
</dbReference>
<sequence>MFGGGGMNPRKMKQMMKQMGIDVDEIDAEEVIIRTADEELYFSDAQVTKMDAQGQETYQIVGEPQSRERGAGAGAAAEAEETAGSEAEVRDAAGGVDIPDSDVKIVAQRTGASESEAREALEAEDGDLAAAVSRLE</sequence>
<accession>A0ABD5P6P1</accession>
<keyword evidence="1 4" id="KW-0813">Transport</keyword>
<comment type="caution">
    <text evidence="8">The sequence shown here is derived from an EMBL/GenBank/DDBJ whole genome shotgun (WGS) entry which is preliminary data.</text>
</comment>
<comment type="similarity">
    <text evidence="4">Belongs to the NAC-alpha family.</text>
</comment>
<dbReference type="PROSITE" id="PS51151">
    <property type="entry name" value="NAC_AB"/>
    <property type="match status" value="1"/>
</dbReference>
<dbReference type="HAMAP" id="MF_00814">
    <property type="entry name" value="NAC_arch"/>
    <property type="match status" value="1"/>
</dbReference>
<dbReference type="RefSeq" id="WP_267624764.1">
    <property type="nucleotide sequence ID" value="NZ_JAODIW010000010.1"/>
</dbReference>
<evidence type="ECO:0000256" key="6">
    <source>
        <dbReference type="SAM" id="MobiDB-lite"/>
    </source>
</evidence>
<protein>
    <recommendedName>
        <fullName evidence="4 5">Nascent polypeptide-associated complex protein</fullName>
    </recommendedName>
</protein>
<keyword evidence="2 4" id="KW-0694">RNA-binding</keyword>
<feature type="domain" description="NAC-A/B" evidence="7">
    <location>
        <begin position="6"/>
        <end position="73"/>
    </location>
</feature>
<organism evidence="8 9">
    <name type="scientific">Halobium salinum</name>
    <dbReference type="NCBI Taxonomy" id="1364940"/>
    <lineage>
        <taxon>Archaea</taxon>
        <taxon>Methanobacteriati</taxon>
        <taxon>Methanobacteriota</taxon>
        <taxon>Stenosarchaea group</taxon>
        <taxon>Halobacteria</taxon>
        <taxon>Halobacteriales</taxon>
        <taxon>Haloferacaceae</taxon>
        <taxon>Halobium</taxon>
    </lineage>
</organism>
<evidence type="ECO:0000256" key="3">
    <source>
        <dbReference type="ARBA" id="ARBA00022927"/>
    </source>
</evidence>
<evidence type="ECO:0000256" key="4">
    <source>
        <dbReference type="HAMAP-Rule" id="MF_00814"/>
    </source>
</evidence>
<dbReference type="GO" id="GO:0015031">
    <property type="term" value="P:protein transport"/>
    <property type="evidence" value="ECO:0007669"/>
    <property type="project" value="UniProtKB-UniRule"/>
</dbReference>
<keyword evidence="3 4" id="KW-0653">Protein transport</keyword>
<evidence type="ECO:0000313" key="9">
    <source>
        <dbReference type="Proteomes" id="UP001595921"/>
    </source>
</evidence>
<dbReference type="AlphaFoldDB" id="A0ABD5P6P1"/>
<evidence type="ECO:0000259" key="7">
    <source>
        <dbReference type="PROSITE" id="PS51151"/>
    </source>
</evidence>
<gene>
    <name evidence="4" type="primary">nac</name>
    <name evidence="8" type="ORF">ACFO0N_00435</name>
</gene>
<dbReference type="NCBIfam" id="TIGR00264">
    <property type="entry name" value="archaeal-type nascent polypeptide-associated complex protein"/>
    <property type="match status" value="1"/>
</dbReference>
<feature type="region of interest" description="Disordered" evidence="6">
    <location>
        <begin position="61"/>
        <end position="97"/>
    </location>
</feature>
<comment type="subunit">
    <text evidence="4">Homodimer. Interacts with the ribosome. Binds ribosomal RNA.</text>
</comment>
<dbReference type="GO" id="GO:0003723">
    <property type="term" value="F:RNA binding"/>
    <property type="evidence" value="ECO:0007669"/>
    <property type="project" value="UniProtKB-UniRule"/>
</dbReference>
<dbReference type="InterPro" id="IPR009060">
    <property type="entry name" value="UBA-like_sf"/>
</dbReference>
<evidence type="ECO:0000256" key="1">
    <source>
        <dbReference type="ARBA" id="ARBA00022448"/>
    </source>
</evidence>
<dbReference type="InterPro" id="IPR005231">
    <property type="entry name" value="NAC_arc"/>
</dbReference>
<dbReference type="EMBL" id="JBHSDS010000001">
    <property type="protein sequence ID" value="MFC4356410.1"/>
    <property type="molecule type" value="Genomic_DNA"/>
</dbReference>
<evidence type="ECO:0000256" key="5">
    <source>
        <dbReference type="NCBIfam" id="TIGR00264"/>
    </source>
</evidence>
<dbReference type="SMART" id="SM01407">
    <property type="entry name" value="NAC"/>
    <property type="match status" value="1"/>
</dbReference>